<gene>
    <name evidence="2" type="ORF">RRG08_028277</name>
</gene>
<dbReference type="Proteomes" id="UP001283361">
    <property type="component" value="Unassembled WGS sequence"/>
</dbReference>
<name>A0AAE1E684_9GAST</name>
<feature type="region of interest" description="Disordered" evidence="1">
    <location>
        <begin position="1"/>
        <end position="20"/>
    </location>
</feature>
<sequence length="94" mass="10320">MPQSPSMPVSSNKPGWLPSLMTRRPRIDRMCGGDHRPEPPSLSECHRKLRFYTGSSSALEAFPVLLIACLLGRNSELTELEKGDNLKAPKGTGD</sequence>
<evidence type="ECO:0000313" key="3">
    <source>
        <dbReference type="Proteomes" id="UP001283361"/>
    </source>
</evidence>
<keyword evidence="3" id="KW-1185">Reference proteome</keyword>
<comment type="caution">
    <text evidence="2">The sequence shown here is derived from an EMBL/GenBank/DDBJ whole genome shotgun (WGS) entry which is preliminary data.</text>
</comment>
<accession>A0AAE1E684</accession>
<evidence type="ECO:0000313" key="2">
    <source>
        <dbReference type="EMBL" id="KAK3795075.1"/>
    </source>
</evidence>
<reference evidence="2" key="1">
    <citation type="journal article" date="2023" name="G3 (Bethesda)">
        <title>A reference genome for the long-term kleptoplast-retaining sea slug Elysia crispata morphotype clarki.</title>
        <authorList>
            <person name="Eastman K.E."/>
            <person name="Pendleton A.L."/>
            <person name="Shaikh M.A."/>
            <person name="Suttiyut T."/>
            <person name="Ogas R."/>
            <person name="Tomko P."/>
            <person name="Gavelis G."/>
            <person name="Widhalm J.R."/>
            <person name="Wisecaver J.H."/>
        </authorList>
    </citation>
    <scope>NUCLEOTIDE SEQUENCE</scope>
    <source>
        <strain evidence="2">ECLA1</strain>
    </source>
</reference>
<dbReference type="EMBL" id="JAWDGP010001078">
    <property type="protein sequence ID" value="KAK3795075.1"/>
    <property type="molecule type" value="Genomic_DNA"/>
</dbReference>
<protein>
    <submittedName>
        <fullName evidence="2">Uncharacterized protein</fullName>
    </submittedName>
</protein>
<organism evidence="2 3">
    <name type="scientific">Elysia crispata</name>
    <name type="common">lettuce slug</name>
    <dbReference type="NCBI Taxonomy" id="231223"/>
    <lineage>
        <taxon>Eukaryota</taxon>
        <taxon>Metazoa</taxon>
        <taxon>Spiralia</taxon>
        <taxon>Lophotrochozoa</taxon>
        <taxon>Mollusca</taxon>
        <taxon>Gastropoda</taxon>
        <taxon>Heterobranchia</taxon>
        <taxon>Euthyneura</taxon>
        <taxon>Panpulmonata</taxon>
        <taxon>Sacoglossa</taxon>
        <taxon>Placobranchoidea</taxon>
        <taxon>Plakobranchidae</taxon>
        <taxon>Elysia</taxon>
    </lineage>
</organism>
<feature type="compositionally biased region" description="Polar residues" evidence="1">
    <location>
        <begin position="1"/>
        <end position="13"/>
    </location>
</feature>
<dbReference type="AlphaFoldDB" id="A0AAE1E684"/>
<proteinExistence type="predicted"/>
<evidence type="ECO:0000256" key="1">
    <source>
        <dbReference type="SAM" id="MobiDB-lite"/>
    </source>
</evidence>